<evidence type="ECO:0000313" key="2">
    <source>
        <dbReference type="Proteomes" id="UP000293638"/>
    </source>
</evidence>
<comment type="caution">
    <text evidence="1">The sequence shown here is derived from an EMBL/GenBank/DDBJ whole genome shotgun (WGS) entry which is preliminary data.</text>
</comment>
<dbReference type="RefSeq" id="WP_130494487.1">
    <property type="nucleotide sequence ID" value="NZ_SGXD01000006.1"/>
</dbReference>
<dbReference type="Proteomes" id="UP000293638">
    <property type="component" value="Unassembled WGS sequence"/>
</dbReference>
<organism evidence="1 2">
    <name type="scientific">Motilibacter rhizosphaerae</name>
    <dbReference type="NCBI Taxonomy" id="598652"/>
    <lineage>
        <taxon>Bacteria</taxon>
        <taxon>Bacillati</taxon>
        <taxon>Actinomycetota</taxon>
        <taxon>Actinomycetes</taxon>
        <taxon>Motilibacterales</taxon>
        <taxon>Motilibacteraceae</taxon>
        <taxon>Motilibacter</taxon>
    </lineage>
</organism>
<protein>
    <submittedName>
        <fullName evidence="1">Uncharacterized protein</fullName>
    </submittedName>
</protein>
<accession>A0A4Q7NAI8</accession>
<gene>
    <name evidence="1" type="ORF">EV189_3759</name>
</gene>
<dbReference type="OrthoDB" id="3629090at2"/>
<dbReference type="EMBL" id="SGXD01000006">
    <property type="protein sequence ID" value="RZS79405.1"/>
    <property type="molecule type" value="Genomic_DNA"/>
</dbReference>
<keyword evidence="2" id="KW-1185">Reference proteome</keyword>
<dbReference type="AlphaFoldDB" id="A0A4Q7NAI8"/>
<sequence length="73" mass="7702">MSAWPDLEGFLTTDPLDVDCDVVAAVLHVYVEQVLAGADVATTMPGVAAHLRVCSPCIDDYEGLLALLADEQA</sequence>
<proteinExistence type="predicted"/>
<name>A0A4Q7NAI8_9ACTN</name>
<reference evidence="1 2" key="1">
    <citation type="submission" date="2019-02" db="EMBL/GenBank/DDBJ databases">
        <title>Genomic Encyclopedia of Type Strains, Phase IV (KMG-IV): sequencing the most valuable type-strain genomes for metagenomic binning, comparative biology and taxonomic classification.</title>
        <authorList>
            <person name="Goeker M."/>
        </authorList>
    </citation>
    <scope>NUCLEOTIDE SEQUENCE [LARGE SCALE GENOMIC DNA]</scope>
    <source>
        <strain evidence="1 2">DSM 45622</strain>
    </source>
</reference>
<evidence type="ECO:0000313" key="1">
    <source>
        <dbReference type="EMBL" id="RZS79405.1"/>
    </source>
</evidence>